<dbReference type="PANTHER" id="PTHR33154:SF33">
    <property type="entry name" value="TRANSCRIPTIONAL REPRESSOR SDPR"/>
    <property type="match status" value="1"/>
</dbReference>
<dbReference type="Gene3D" id="1.10.10.10">
    <property type="entry name" value="Winged helix-like DNA-binding domain superfamily/Winged helix DNA-binding domain"/>
    <property type="match status" value="1"/>
</dbReference>
<evidence type="ECO:0000256" key="3">
    <source>
        <dbReference type="ARBA" id="ARBA00023163"/>
    </source>
</evidence>
<dbReference type="InterPro" id="IPR036388">
    <property type="entry name" value="WH-like_DNA-bd_sf"/>
</dbReference>
<dbReference type="InterPro" id="IPR036390">
    <property type="entry name" value="WH_DNA-bd_sf"/>
</dbReference>
<keyword evidence="6" id="KW-1185">Reference proteome</keyword>
<dbReference type="InterPro" id="IPR051081">
    <property type="entry name" value="HTH_MetalResp_TranReg"/>
</dbReference>
<evidence type="ECO:0000256" key="2">
    <source>
        <dbReference type="ARBA" id="ARBA00023125"/>
    </source>
</evidence>
<dbReference type="SUPFAM" id="SSF46785">
    <property type="entry name" value="Winged helix' DNA-binding domain"/>
    <property type="match status" value="1"/>
</dbReference>
<dbReference type="PANTHER" id="PTHR33154">
    <property type="entry name" value="TRANSCRIPTIONAL REGULATOR, ARSR FAMILY"/>
    <property type="match status" value="1"/>
</dbReference>
<dbReference type="CDD" id="cd00090">
    <property type="entry name" value="HTH_ARSR"/>
    <property type="match status" value="1"/>
</dbReference>
<dbReference type="GO" id="GO:0003677">
    <property type="term" value="F:DNA binding"/>
    <property type="evidence" value="ECO:0007669"/>
    <property type="project" value="UniProtKB-KW"/>
</dbReference>
<dbReference type="AlphaFoldDB" id="A0A6V8SF01"/>
<evidence type="ECO:0000313" key="5">
    <source>
        <dbReference type="EMBL" id="GFP75789.1"/>
    </source>
</evidence>
<dbReference type="NCBIfam" id="NF033788">
    <property type="entry name" value="HTH_metalloreg"/>
    <property type="match status" value="1"/>
</dbReference>
<dbReference type="Proteomes" id="UP000580568">
    <property type="component" value="Unassembled WGS sequence"/>
</dbReference>
<keyword evidence="1" id="KW-0805">Transcription regulation</keyword>
<proteinExistence type="predicted"/>
<protein>
    <recommendedName>
        <fullName evidence="4">HTH arsR-type domain-containing protein</fullName>
    </recommendedName>
</protein>
<name>A0A6V8SF01_9CLOT</name>
<dbReference type="EMBL" id="BLZR01000001">
    <property type="protein sequence ID" value="GFP75789.1"/>
    <property type="molecule type" value="Genomic_DNA"/>
</dbReference>
<dbReference type="Pfam" id="PF01022">
    <property type="entry name" value="HTH_5"/>
    <property type="match status" value="1"/>
</dbReference>
<dbReference type="PRINTS" id="PR00778">
    <property type="entry name" value="HTHARSR"/>
</dbReference>
<feature type="domain" description="HTH arsR-type" evidence="4">
    <location>
        <begin position="11"/>
        <end position="108"/>
    </location>
</feature>
<accession>A0A6V8SF01</accession>
<dbReference type="InterPro" id="IPR001845">
    <property type="entry name" value="HTH_ArsR_DNA-bd_dom"/>
</dbReference>
<dbReference type="GO" id="GO:0003700">
    <property type="term" value="F:DNA-binding transcription factor activity"/>
    <property type="evidence" value="ECO:0007669"/>
    <property type="project" value="InterPro"/>
</dbReference>
<evidence type="ECO:0000256" key="1">
    <source>
        <dbReference type="ARBA" id="ARBA00023015"/>
    </source>
</evidence>
<comment type="caution">
    <text evidence="5">The sequence shown here is derived from an EMBL/GenBank/DDBJ whole genome shotgun (WGS) entry which is preliminary data.</text>
</comment>
<keyword evidence="3" id="KW-0804">Transcription</keyword>
<gene>
    <name evidence="5" type="ORF">bsdtw1_01881</name>
</gene>
<evidence type="ECO:0000313" key="6">
    <source>
        <dbReference type="Proteomes" id="UP000580568"/>
    </source>
</evidence>
<dbReference type="PROSITE" id="PS50987">
    <property type="entry name" value="HTH_ARSR_2"/>
    <property type="match status" value="1"/>
</dbReference>
<organism evidence="5 6">
    <name type="scientific">Clostridium fungisolvens</name>
    <dbReference type="NCBI Taxonomy" id="1604897"/>
    <lineage>
        <taxon>Bacteria</taxon>
        <taxon>Bacillati</taxon>
        <taxon>Bacillota</taxon>
        <taxon>Clostridia</taxon>
        <taxon>Eubacteriales</taxon>
        <taxon>Clostridiaceae</taxon>
        <taxon>Clostridium</taxon>
    </lineage>
</organism>
<sequence>MDNKPNKEQIIDIFRQCIPFFNVLADENRQNIIMLLAEEEEGLNVNKITEGISLSRPAISHHLKILKQAGFVGIKKVGTENFYFLTLKSPIEKIKLLMSFIEGTCHFR</sequence>
<dbReference type="SMART" id="SM00418">
    <property type="entry name" value="HTH_ARSR"/>
    <property type="match status" value="1"/>
</dbReference>
<dbReference type="InterPro" id="IPR011991">
    <property type="entry name" value="ArsR-like_HTH"/>
</dbReference>
<evidence type="ECO:0000259" key="4">
    <source>
        <dbReference type="PROSITE" id="PS50987"/>
    </source>
</evidence>
<reference evidence="5 6" key="1">
    <citation type="submission" date="2020-07" db="EMBL/GenBank/DDBJ databases">
        <title>A new beta-1,3-glucan-decomposing anaerobic bacterium isolated from anoxic soil subjected to biological soil disinfestation.</title>
        <authorList>
            <person name="Ueki A."/>
            <person name="Tonouchi A."/>
        </authorList>
    </citation>
    <scope>NUCLEOTIDE SEQUENCE [LARGE SCALE GENOMIC DNA]</scope>
    <source>
        <strain evidence="5 6">TW1</strain>
    </source>
</reference>
<dbReference type="RefSeq" id="WP_183277262.1">
    <property type="nucleotide sequence ID" value="NZ_BLZR01000001.1"/>
</dbReference>
<keyword evidence="2" id="KW-0238">DNA-binding</keyword>